<sequence length="137" mass="15019">MRVPVRRRRGDLGFNLTPMIDVVFNLIVFFLVASHFSHAESEAPISLPVASQAGSNNVDPNRLTITVTATGEWSVAGRAVTLEEIDTMIRGGAEANPVNYSVHIRGDRAVRYEFIEPLLLASARNNVTSVRFNVVSP</sequence>
<keyword evidence="10" id="KW-1185">Reference proteome</keyword>
<proteinExistence type="inferred from homology"/>
<feature type="transmembrane region" description="Helical" evidence="8">
    <location>
        <begin position="12"/>
        <end position="36"/>
    </location>
</feature>
<evidence type="ECO:0000256" key="1">
    <source>
        <dbReference type="ARBA" id="ARBA00004162"/>
    </source>
</evidence>
<evidence type="ECO:0000256" key="2">
    <source>
        <dbReference type="ARBA" id="ARBA00005811"/>
    </source>
</evidence>
<dbReference type="Gene3D" id="3.30.420.270">
    <property type="match status" value="1"/>
</dbReference>
<protein>
    <submittedName>
        <fullName evidence="9">Biopolymer transport protein ExbD/TolR</fullName>
    </submittedName>
</protein>
<comment type="subcellular location">
    <subcellularLocation>
        <location evidence="1">Cell membrane</location>
        <topology evidence="1">Single-pass membrane protein</topology>
    </subcellularLocation>
    <subcellularLocation>
        <location evidence="7">Cell membrane</location>
        <topology evidence="7">Single-pass type II membrane protein</topology>
    </subcellularLocation>
</comment>
<gene>
    <name evidence="9" type="ORF">Pan44_36470</name>
</gene>
<dbReference type="GO" id="GO:0015031">
    <property type="term" value="P:protein transport"/>
    <property type="evidence" value="ECO:0007669"/>
    <property type="project" value="UniProtKB-KW"/>
</dbReference>
<dbReference type="FunCoup" id="A0A517SHK9">
    <property type="interactions" value="216"/>
</dbReference>
<keyword evidence="5 8" id="KW-1133">Transmembrane helix</keyword>
<dbReference type="InterPro" id="IPR003400">
    <property type="entry name" value="ExbD"/>
</dbReference>
<dbReference type="AlphaFoldDB" id="A0A517SHK9"/>
<keyword evidence="6 8" id="KW-0472">Membrane</keyword>
<dbReference type="EMBL" id="CP036271">
    <property type="protein sequence ID" value="QDT55601.1"/>
    <property type="molecule type" value="Genomic_DNA"/>
</dbReference>
<evidence type="ECO:0000256" key="6">
    <source>
        <dbReference type="ARBA" id="ARBA00023136"/>
    </source>
</evidence>
<evidence type="ECO:0000256" key="7">
    <source>
        <dbReference type="RuleBase" id="RU003879"/>
    </source>
</evidence>
<keyword evidence="7" id="KW-0813">Transport</keyword>
<dbReference type="GO" id="GO:0005886">
    <property type="term" value="C:plasma membrane"/>
    <property type="evidence" value="ECO:0007669"/>
    <property type="project" value="UniProtKB-SubCell"/>
</dbReference>
<dbReference type="GO" id="GO:0022857">
    <property type="term" value="F:transmembrane transporter activity"/>
    <property type="evidence" value="ECO:0007669"/>
    <property type="project" value="InterPro"/>
</dbReference>
<evidence type="ECO:0000256" key="8">
    <source>
        <dbReference type="SAM" id="Phobius"/>
    </source>
</evidence>
<dbReference type="RefSeq" id="WP_145031550.1">
    <property type="nucleotide sequence ID" value="NZ_CP036271.1"/>
</dbReference>
<evidence type="ECO:0000256" key="3">
    <source>
        <dbReference type="ARBA" id="ARBA00022475"/>
    </source>
</evidence>
<evidence type="ECO:0000313" key="10">
    <source>
        <dbReference type="Proteomes" id="UP000315700"/>
    </source>
</evidence>
<comment type="similarity">
    <text evidence="2 7">Belongs to the ExbD/TolR family.</text>
</comment>
<reference evidence="9 10" key="1">
    <citation type="submission" date="2019-02" db="EMBL/GenBank/DDBJ databases">
        <title>Deep-cultivation of Planctomycetes and their phenomic and genomic characterization uncovers novel biology.</title>
        <authorList>
            <person name="Wiegand S."/>
            <person name="Jogler M."/>
            <person name="Boedeker C."/>
            <person name="Pinto D."/>
            <person name="Vollmers J."/>
            <person name="Rivas-Marin E."/>
            <person name="Kohn T."/>
            <person name="Peeters S.H."/>
            <person name="Heuer A."/>
            <person name="Rast P."/>
            <person name="Oberbeckmann S."/>
            <person name="Bunk B."/>
            <person name="Jeske O."/>
            <person name="Meyerdierks A."/>
            <person name="Storesund J.E."/>
            <person name="Kallscheuer N."/>
            <person name="Luecker S."/>
            <person name="Lage O.M."/>
            <person name="Pohl T."/>
            <person name="Merkel B.J."/>
            <person name="Hornburger P."/>
            <person name="Mueller R.-W."/>
            <person name="Bruemmer F."/>
            <person name="Labrenz M."/>
            <person name="Spormann A.M."/>
            <person name="Op den Camp H."/>
            <person name="Overmann J."/>
            <person name="Amann R."/>
            <person name="Jetten M.S.M."/>
            <person name="Mascher T."/>
            <person name="Medema M.H."/>
            <person name="Devos D.P."/>
            <person name="Kaster A.-K."/>
            <person name="Ovreas L."/>
            <person name="Rohde M."/>
            <person name="Galperin M.Y."/>
            <person name="Jogler C."/>
        </authorList>
    </citation>
    <scope>NUCLEOTIDE SEQUENCE [LARGE SCALE GENOMIC DNA]</scope>
    <source>
        <strain evidence="9 10">Pan44</strain>
    </source>
</reference>
<dbReference type="Proteomes" id="UP000315700">
    <property type="component" value="Chromosome"/>
</dbReference>
<evidence type="ECO:0000256" key="5">
    <source>
        <dbReference type="ARBA" id="ARBA00022989"/>
    </source>
</evidence>
<name>A0A517SHK9_9PLAN</name>
<dbReference type="PANTHER" id="PTHR30558:SF3">
    <property type="entry name" value="BIOPOLYMER TRANSPORT PROTEIN EXBD-RELATED"/>
    <property type="match status" value="1"/>
</dbReference>
<organism evidence="9 10">
    <name type="scientific">Caulifigura coniformis</name>
    <dbReference type="NCBI Taxonomy" id="2527983"/>
    <lineage>
        <taxon>Bacteria</taxon>
        <taxon>Pseudomonadati</taxon>
        <taxon>Planctomycetota</taxon>
        <taxon>Planctomycetia</taxon>
        <taxon>Planctomycetales</taxon>
        <taxon>Planctomycetaceae</taxon>
        <taxon>Caulifigura</taxon>
    </lineage>
</organism>
<dbReference type="OrthoDB" id="287326at2"/>
<dbReference type="KEGG" id="ccos:Pan44_36470"/>
<keyword evidence="3" id="KW-1003">Cell membrane</keyword>
<dbReference type="InParanoid" id="A0A517SHK9"/>
<accession>A0A517SHK9</accession>
<keyword evidence="4 7" id="KW-0812">Transmembrane</keyword>
<evidence type="ECO:0000256" key="4">
    <source>
        <dbReference type="ARBA" id="ARBA00022692"/>
    </source>
</evidence>
<keyword evidence="7" id="KW-0653">Protein transport</keyword>
<dbReference type="PANTHER" id="PTHR30558">
    <property type="entry name" value="EXBD MEMBRANE COMPONENT OF PMF-DRIVEN MACROMOLECULE IMPORT SYSTEM"/>
    <property type="match status" value="1"/>
</dbReference>
<evidence type="ECO:0000313" key="9">
    <source>
        <dbReference type="EMBL" id="QDT55601.1"/>
    </source>
</evidence>
<dbReference type="Pfam" id="PF02472">
    <property type="entry name" value="ExbD"/>
    <property type="match status" value="1"/>
</dbReference>